<dbReference type="EMBL" id="JAHMHH010000001">
    <property type="protein sequence ID" value="MBU4692191.1"/>
    <property type="molecule type" value="Genomic_DNA"/>
</dbReference>
<reference evidence="2" key="1">
    <citation type="submission" date="2021-06" db="EMBL/GenBank/DDBJ databases">
        <title>Novel Mycoplasma species detected in California sea lions (Zalophus californianus) from the USA.</title>
        <authorList>
            <person name="Volokhov D.V."/>
            <person name="Furtak V.A."/>
            <person name="Zagorodnyaya T.A."/>
        </authorList>
    </citation>
    <scope>NUCLEOTIDE SEQUENCE [LARGE SCALE GENOMIC DNA]</scope>
    <source>
        <strain evidence="2">CSL 5346</strain>
    </source>
</reference>
<evidence type="ECO:0000313" key="3">
    <source>
        <dbReference type="Proteomes" id="UP000718793"/>
    </source>
</evidence>
<proteinExistence type="predicted"/>
<accession>A0ABS6DPE6</accession>
<evidence type="ECO:0000313" key="2">
    <source>
        <dbReference type="EMBL" id="MBU4692191.1"/>
    </source>
</evidence>
<keyword evidence="3" id="KW-1185">Reference proteome</keyword>
<sequence length="95" mass="11495">MSKPIKYRKNCVNGLTYHQDKMIRFAKINKNIYFDPQHKLGGRGSWCLNDQNNIDIFFKRRLLNKAFKMNIDAETYKKLEEEVRIWQKNQIESQI</sequence>
<dbReference type="Proteomes" id="UP000718793">
    <property type="component" value="Unassembled WGS sequence"/>
</dbReference>
<organism evidence="2 3">
    <name type="scientific">Mycoplasma zalophi</name>
    <dbReference type="NCBI Taxonomy" id="191287"/>
    <lineage>
        <taxon>Bacteria</taxon>
        <taxon>Bacillati</taxon>
        <taxon>Mycoplasmatota</taxon>
        <taxon>Mollicutes</taxon>
        <taxon>Mycoplasmataceae</taxon>
        <taxon>Mycoplasma</taxon>
    </lineage>
</organism>
<dbReference type="RefSeq" id="WP_216488536.1">
    <property type="nucleotide sequence ID" value="NZ_JAHMHH010000001.1"/>
</dbReference>
<feature type="domain" description="YlxR" evidence="1">
    <location>
        <begin position="8"/>
        <end position="81"/>
    </location>
</feature>
<protein>
    <submittedName>
        <fullName evidence="2">YlxR family protein</fullName>
    </submittedName>
</protein>
<gene>
    <name evidence="2" type="ORF">KQ875_01080</name>
</gene>
<evidence type="ECO:0000259" key="1">
    <source>
        <dbReference type="Pfam" id="PF04296"/>
    </source>
</evidence>
<dbReference type="Pfam" id="PF04296">
    <property type="entry name" value="YlxR"/>
    <property type="match status" value="1"/>
</dbReference>
<name>A0ABS6DPE6_9MOLU</name>
<comment type="caution">
    <text evidence="2">The sequence shown here is derived from an EMBL/GenBank/DDBJ whole genome shotgun (WGS) entry which is preliminary data.</text>
</comment>
<dbReference type="InterPro" id="IPR007393">
    <property type="entry name" value="YlxR_dom"/>
</dbReference>